<accession>A0AAF0CQT3</accession>
<dbReference type="SUPFAM" id="SSF53335">
    <property type="entry name" value="S-adenosyl-L-methionine-dependent methyltransferases"/>
    <property type="match status" value="1"/>
</dbReference>
<feature type="domain" description="Methyltransferase putative zinc binding" evidence="1">
    <location>
        <begin position="7"/>
        <end position="67"/>
    </location>
</feature>
<proteinExistence type="predicted"/>
<dbReference type="Gene3D" id="6.10.250.3100">
    <property type="match status" value="1"/>
</dbReference>
<dbReference type="RefSeq" id="WP_330927846.1">
    <property type="nucleotide sequence ID" value="NZ_CP119075.1"/>
</dbReference>
<evidence type="ECO:0000313" key="4">
    <source>
        <dbReference type="Proteomes" id="UP001218638"/>
    </source>
</evidence>
<dbReference type="Proteomes" id="UP001218638">
    <property type="component" value="Chromosome"/>
</dbReference>
<dbReference type="EMBL" id="CP119075">
    <property type="protein sequence ID" value="WED66352.1"/>
    <property type="molecule type" value="Genomic_DNA"/>
</dbReference>
<evidence type="ECO:0000313" key="3">
    <source>
        <dbReference type="EMBL" id="WED66352.1"/>
    </source>
</evidence>
<dbReference type="GO" id="GO:0008168">
    <property type="term" value="F:methyltransferase activity"/>
    <property type="evidence" value="ECO:0007669"/>
    <property type="project" value="UniProtKB-KW"/>
</dbReference>
<dbReference type="InterPro" id="IPR038576">
    <property type="entry name" value="Methyltransf_Zn-bd_dom_put_sf"/>
</dbReference>
<dbReference type="Pfam" id="PF08484">
    <property type="entry name" value="Methyltransf_14"/>
    <property type="match status" value="1"/>
</dbReference>
<dbReference type="Gene3D" id="3.40.50.150">
    <property type="entry name" value="Vaccinia Virus protein VP39"/>
    <property type="match status" value="1"/>
</dbReference>
<evidence type="ECO:0000259" key="1">
    <source>
        <dbReference type="Pfam" id="PF08421"/>
    </source>
</evidence>
<dbReference type="KEGG" id="slom:PXH66_05765"/>
<dbReference type="PANTHER" id="PTHR43861:SF5">
    <property type="entry name" value="BLL5978 PROTEIN"/>
    <property type="match status" value="1"/>
</dbReference>
<dbReference type="Pfam" id="PF08421">
    <property type="entry name" value="Methyltransf_13"/>
    <property type="match status" value="1"/>
</dbReference>
<sequence length="410" mass="46508">MKKNKQCMNCSSPALKRFIDLGDQPNGNHFPANSEKDRELKFPFAMCVCTDCWQVQLEEFPSMEFMFANHPYITGVNMPVVNHFKAMVERTIFQYGLLANSLVIDIGANDGTLLNIFREEGMRVLGVDPGARTGNLCRANGITVCETFWNTESAAALKILNVKPDLITATAVFYHIPDLHDFIEGLRMVMTEKTVFLAQCVYMKDVLEKYEFDHFYHEHTMMHSVTPLKRAFERHGMRLLNVDYYDVHGGSFVLAVGLENCVHETLPSVAEAIAAEEAFGMNKFNTFERFTKKVEANREDLIALLRDLKMEGKSVYALGAPLKGSTLLNYCGIGPDLVQLATEVNQFKIGKLTPGTHIPIVEESSLVKQPDYYLLLSWNFLEFFRQKYADYLKSGGKFIVPHPEVRVIEN</sequence>
<keyword evidence="3" id="KW-0808">Transferase</keyword>
<dbReference type="InterPro" id="IPR029063">
    <property type="entry name" value="SAM-dependent_MTases_sf"/>
</dbReference>
<dbReference type="InterPro" id="IPR013691">
    <property type="entry name" value="MeTrfase_14"/>
</dbReference>
<keyword evidence="4" id="KW-1185">Reference proteome</keyword>
<dbReference type="AlphaFoldDB" id="A0AAF0CQT3"/>
<evidence type="ECO:0000259" key="2">
    <source>
        <dbReference type="Pfam" id="PF08484"/>
    </source>
</evidence>
<dbReference type="InterPro" id="IPR013630">
    <property type="entry name" value="Methyltransf_Zn-bd_dom_put"/>
</dbReference>
<dbReference type="Gene3D" id="6.20.50.110">
    <property type="entry name" value="Methyltransferase, zinc-binding domain"/>
    <property type="match status" value="1"/>
</dbReference>
<feature type="domain" description="C-methyltransferase" evidence="2">
    <location>
        <begin position="247"/>
        <end position="403"/>
    </location>
</feature>
<dbReference type="GO" id="GO:0032259">
    <property type="term" value="P:methylation"/>
    <property type="evidence" value="ECO:0007669"/>
    <property type="project" value="UniProtKB-KW"/>
</dbReference>
<dbReference type="Pfam" id="PF13489">
    <property type="entry name" value="Methyltransf_23"/>
    <property type="match status" value="1"/>
</dbReference>
<dbReference type="Gene3D" id="3.40.50.720">
    <property type="entry name" value="NAD(P)-binding Rossmann-like Domain"/>
    <property type="match status" value="1"/>
</dbReference>
<dbReference type="PANTHER" id="PTHR43861">
    <property type="entry name" value="TRANS-ACONITATE 2-METHYLTRANSFERASE-RELATED"/>
    <property type="match status" value="1"/>
</dbReference>
<gene>
    <name evidence="3" type="ORF">PXH66_05765</name>
</gene>
<name>A0AAF0CQT3_9BACT</name>
<organism evidence="3 4">
    <name type="scientific">Synoicihabitans lomoniglobus</name>
    <dbReference type="NCBI Taxonomy" id="2909285"/>
    <lineage>
        <taxon>Bacteria</taxon>
        <taxon>Pseudomonadati</taxon>
        <taxon>Verrucomicrobiota</taxon>
        <taxon>Opitutia</taxon>
        <taxon>Opitutales</taxon>
        <taxon>Opitutaceae</taxon>
        <taxon>Synoicihabitans</taxon>
    </lineage>
</organism>
<protein>
    <submittedName>
        <fullName evidence="3">Class I SAM-dependent methyltransferase</fullName>
    </submittedName>
</protein>
<keyword evidence="3" id="KW-0489">Methyltransferase</keyword>
<reference evidence="3" key="1">
    <citation type="submission" date="2023-03" db="EMBL/GenBank/DDBJ databases">
        <title>Lomoglobus Profundus gen. nov., sp. nov., a novel member of the phylum Verrucomicrobia, isolated from deep-marine sediment of South China Sea.</title>
        <authorList>
            <person name="Ahmad T."/>
            <person name="Ishaq S.E."/>
            <person name="Wang F."/>
        </authorList>
    </citation>
    <scope>NUCLEOTIDE SEQUENCE</scope>
    <source>
        <strain evidence="3">LMO-M01</strain>
    </source>
</reference>